<dbReference type="Proteomes" id="UP000568664">
    <property type="component" value="Unassembled WGS sequence"/>
</dbReference>
<gene>
    <name evidence="6" type="ORF">HII17_05125</name>
</gene>
<feature type="domain" description="PilY1 beta-propeller" evidence="5">
    <location>
        <begin position="713"/>
        <end position="963"/>
    </location>
</feature>
<feature type="region of interest" description="Disordered" evidence="3">
    <location>
        <begin position="180"/>
        <end position="216"/>
    </location>
</feature>
<dbReference type="GO" id="GO:0008168">
    <property type="term" value="F:methyltransferase activity"/>
    <property type="evidence" value="ECO:0007669"/>
    <property type="project" value="UniProtKB-KW"/>
</dbReference>
<dbReference type="SUPFAM" id="SSF53300">
    <property type="entry name" value="vWA-like"/>
    <property type="match status" value="1"/>
</dbReference>
<name>A0A7Y0LD36_9GAMM</name>
<evidence type="ECO:0000256" key="3">
    <source>
        <dbReference type="SAM" id="MobiDB-lite"/>
    </source>
</evidence>
<keyword evidence="1" id="KW-0479">Metal-binding</keyword>
<feature type="compositionally biased region" description="Polar residues" evidence="3">
    <location>
        <begin position="189"/>
        <end position="200"/>
    </location>
</feature>
<dbReference type="Gene3D" id="3.40.50.410">
    <property type="entry name" value="von Willebrand factor, type A domain"/>
    <property type="match status" value="1"/>
</dbReference>
<evidence type="ECO:0000313" key="7">
    <source>
        <dbReference type="Proteomes" id="UP000568664"/>
    </source>
</evidence>
<dbReference type="InterPro" id="IPR008707">
    <property type="entry name" value="B-propeller_PilY1"/>
</dbReference>
<keyword evidence="4" id="KW-0732">Signal</keyword>
<sequence>MRKLILTSLLTFMTTYAVSDDTELYISESITTAAGSKKVLIIFDNSGSMGTLHDVKEGYDSSTTYDPVKGLTSFSDKFIYFTKGGVDAASVPVPDSPSEARRFLDDINNCATARHLLETQGFYTGQIREYTQKGNTGTWAEIPDNNGANVEIVDCQDDVKLIPETFTDNDGNPIVPAIDSSINKGLDPNTGTTFDSQGTKHQGYPVDGSSDKKDPTYFGTKAESEASVDWSGALVTLYTDNYLRWYHNDDIPNKSETRLETAQQSITSVINGTPNVDFGIEIFNYNKGDGANDSNGGRIVAAINEMDLDNKATLLDIVNNKLTTSTWTPLCESLFEASRYFAGDSVDFGDDDKNQGGSYKANEPPMDAAAATSSVYNTPFGGCSDLVHVILITDGEPTNDHGADTKIKALTSIEHKEVGGELQYDGDGNPIMETHTFSGSAYNDDGSGSYMPALAEWMNTRDVNPNIDGIQRVSISTVGFSTGAAAAAGLLEETAELGGGSFYFAESGLDLTNALLEDLRKLPITNQTLTSASVAANNFDRTQTLNSVYYAMFTPQSGPRWQGNLKKYKVANEKQYGSNGKAAIDEDSGHFSKTVKSYWSSTVDGNKVAEGGVAEMLEAKSNRTLYSDTGASSSFETFNQTNIESFYGGKTEAATALGVNEDDLADYINWAIGTDVDDEDNDDSVTDKRGDIFADPLHSKPLVVNYGGSDENNQDVRIVIGTNGGALHMFQDKGNTVDENWAFMPNEFFELIAPLRNNASGGSKLYGIDGQITAFLDDKAGDGTIGSGDRAWIFFGLRRGGTSYYAIDISSPSSPKLMWKIDSSTSGFGELGQSWSKPKVIYSELNLSGGSAKPTLLFGGGYDTNKDSKSVGTDDSLGRAVYMVDAETGTLVWSLAPSSATTTFTGTDSIPSSIGSLDSNADGLTDRLYFGDTGGDVWRVDMPSEKTDDISVFKLAELGGTTNADDRRFFYEPSIVRTFISETIETTYKDEFGNDKKQYEQQEQPYDALLISSGDRTNPLGTDTNDKLFMIKDENITTDTFSDSEEPFKPTAITLSGLYDYTDDPFGGYTPPLSASEQAELDALSLAVSKKSGWYIDLTQSGEKGTASALAINGVAYFTSFTPPDLSNVDNVCVVPSGSGWLYAVDLALGTKIYNWAAEDADNRSDRIAYISEQFLGAPTLIVTDDGDADTDDDAKGNIIVGRKIMPVGFSLKTMRTYMYTTEDQ</sequence>
<dbReference type="AlphaFoldDB" id="A0A7Y0LD36"/>
<evidence type="ECO:0000256" key="4">
    <source>
        <dbReference type="SAM" id="SignalP"/>
    </source>
</evidence>
<keyword evidence="6" id="KW-0808">Transferase</keyword>
<keyword evidence="6" id="KW-0489">Methyltransferase</keyword>
<accession>A0A7Y0LD36</accession>
<organism evidence="6 7">
    <name type="scientific">Thalassotalea algicola</name>
    <dbReference type="NCBI Taxonomy" id="2716224"/>
    <lineage>
        <taxon>Bacteria</taxon>
        <taxon>Pseudomonadati</taxon>
        <taxon>Pseudomonadota</taxon>
        <taxon>Gammaproteobacteria</taxon>
        <taxon>Alteromonadales</taxon>
        <taxon>Colwelliaceae</taxon>
        <taxon>Thalassotalea</taxon>
    </lineage>
</organism>
<dbReference type="EMBL" id="JABBXH010000002">
    <property type="protein sequence ID" value="NMP30940.1"/>
    <property type="molecule type" value="Genomic_DNA"/>
</dbReference>
<proteinExistence type="predicted"/>
<feature type="signal peptide" evidence="4">
    <location>
        <begin position="1"/>
        <end position="19"/>
    </location>
</feature>
<dbReference type="Pfam" id="PF05567">
    <property type="entry name" value="T4P_PilY1"/>
    <property type="match status" value="1"/>
</dbReference>
<comment type="caution">
    <text evidence="6">The sequence shown here is derived from an EMBL/GenBank/DDBJ whole genome shotgun (WGS) entry which is preliminary data.</text>
</comment>
<feature type="chain" id="PRO_5031234352" evidence="4">
    <location>
        <begin position="20"/>
        <end position="1225"/>
    </location>
</feature>
<keyword evidence="7" id="KW-1185">Reference proteome</keyword>
<protein>
    <submittedName>
        <fullName evidence="6">rRNA (Guanine-N1)-methyltransferase</fullName>
    </submittedName>
</protein>
<reference evidence="6 7" key="1">
    <citation type="submission" date="2020-04" db="EMBL/GenBank/DDBJ databases">
        <title>Thalassotalea sp. M1531, isolated from the surface of marine red alga.</title>
        <authorList>
            <person name="Pang L."/>
            <person name="Lu D.-C."/>
        </authorList>
    </citation>
    <scope>NUCLEOTIDE SEQUENCE [LARGE SCALE GENOMIC DNA]</scope>
    <source>
        <strain evidence="6 7">M1531</strain>
    </source>
</reference>
<evidence type="ECO:0000313" key="6">
    <source>
        <dbReference type="EMBL" id="NMP30940.1"/>
    </source>
</evidence>
<dbReference type="InterPro" id="IPR036465">
    <property type="entry name" value="vWFA_dom_sf"/>
</dbReference>
<keyword evidence="2" id="KW-0106">Calcium</keyword>
<evidence type="ECO:0000256" key="1">
    <source>
        <dbReference type="ARBA" id="ARBA00022723"/>
    </source>
</evidence>
<dbReference type="RefSeq" id="WP_169074291.1">
    <property type="nucleotide sequence ID" value="NZ_JABBXH010000002.1"/>
</dbReference>
<evidence type="ECO:0000256" key="2">
    <source>
        <dbReference type="ARBA" id="ARBA00022837"/>
    </source>
</evidence>
<dbReference type="GO" id="GO:0032259">
    <property type="term" value="P:methylation"/>
    <property type="evidence" value="ECO:0007669"/>
    <property type="project" value="UniProtKB-KW"/>
</dbReference>
<dbReference type="GO" id="GO:0046872">
    <property type="term" value="F:metal ion binding"/>
    <property type="evidence" value="ECO:0007669"/>
    <property type="project" value="UniProtKB-KW"/>
</dbReference>
<evidence type="ECO:0000259" key="5">
    <source>
        <dbReference type="Pfam" id="PF05567"/>
    </source>
</evidence>